<sequence length="26" mass="3286">MPQILFLEDIFNIHFILISHNYFWCM</sequence>
<name>A0A2P2PX11_RHIMU</name>
<proteinExistence type="predicted"/>
<dbReference type="EMBL" id="GGEC01078699">
    <property type="protein sequence ID" value="MBX59183.1"/>
    <property type="molecule type" value="Transcribed_RNA"/>
</dbReference>
<organism evidence="1">
    <name type="scientific">Rhizophora mucronata</name>
    <name type="common">Asiatic mangrove</name>
    <dbReference type="NCBI Taxonomy" id="61149"/>
    <lineage>
        <taxon>Eukaryota</taxon>
        <taxon>Viridiplantae</taxon>
        <taxon>Streptophyta</taxon>
        <taxon>Embryophyta</taxon>
        <taxon>Tracheophyta</taxon>
        <taxon>Spermatophyta</taxon>
        <taxon>Magnoliopsida</taxon>
        <taxon>eudicotyledons</taxon>
        <taxon>Gunneridae</taxon>
        <taxon>Pentapetalae</taxon>
        <taxon>rosids</taxon>
        <taxon>fabids</taxon>
        <taxon>Malpighiales</taxon>
        <taxon>Rhizophoraceae</taxon>
        <taxon>Rhizophora</taxon>
    </lineage>
</organism>
<dbReference type="AlphaFoldDB" id="A0A2P2PX11"/>
<accession>A0A2P2PX11</accession>
<reference evidence="1" key="1">
    <citation type="submission" date="2018-02" db="EMBL/GenBank/DDBJ databases">
        <title>Rhizophora mucronata_Transcriptome.</title>
        <authorList>
            <person name="Meera S.P."/>
            <person name="Sreeshan A."/>
            <person name="Augustine A."/>
        </authorList>
    </citation>
    <scope>NUCLEOTIDE SEQUENCE</scope>
    <source>
        <tissue evidence="1">Leaf</tissue>
    </source>
</reference>
<protein>
    <submittedName>
        <fullName evidence="1">Uncharacterized protein</fullName>
    </submittedName>
</protein>
<evidence type="ECO:0000313" key="1">
    <source>
        <dbReference type="EMBL" id="MBX59183.1"/>
    </source>
</evidence>